<dbReference type="AlphaFoldDB" id="A0AAE0SIZ5"/>
<comment type="caution">
    <text evidence="6">The sequence shown here is derived from an EMBL/GenBank/DDBJ whole genome shotgun (WGS) entry which is preliminary data.</text>
</comment>
<dbReference type="Pfam" id="PF10639">
    <property type="entry name" value="TMEM234"/>
    <property type="match status" value="1"/>
</dbReference>
<proteinExistence type="predicted"/>
<reference evidence="6" key="1">
    <citation type="journal article" date="2021" name="Genome Biol. Evol.">
        <title>A High-Quality Reference Genome for a Parasitic Bivalve with Doubly Uniparental Inheritance (Bivalvia: Unionida).</title>
        <authorList>
            <person name="Smith C.H."/>
        </authorList>
    </citation>
    <scope>NUCLEOTIDE SEQUENCE</scope>
    <source>
        <strain evidence="6">CHS0354</strain>
    </source>
</reference>
<comment type="subcellular location">
    <subcellularLocation>
        <location evidence="1">Membrane</location>
        <topology evidence="1">Multi-pass membrane protein</topology>
    </subcellularLocation>
</comment>
<dbReference type="GO" id="GO:0016020">
    <property type="term" value="C:membrane"/>
    <property type="evidence" value="ECO:0007669"/>
    <property type="project" value="UniProtKB-SubCell"/>
</dbReference>
<sequence>MYMMGTPFWLTVVAVLWGATNPFIKRGSKGIEQIQRDNAIQQFFAELWFLVSTWKYLLPFLLNQSGSVIYYITLASAELSLAVPITNSLTFLFTSLSGLAMGEMIHAWETLAGMVLVVCGVLLCVLDKI</sequence>
<evidence type="ECO:0008006" key="8">
    <source>
        <dbReference type="Google" id="ProtNLM"/>
    </source>
</evidence>
<keyword evidence="7" id="KW-1185">Reference proteome</keyword>
<reference evidence="6" key="3">
    <citation type="submission" date="2023-05" db="EMBL/GenBank/DDBJ databases">
        <authorList>
            <person name="Smith C.H."/>
        </authorList>
    </citation>
    <scope>NUCLEOTIDE SEQUENCE</scope>
    <source>
        <strain evidence="6">CHS0354</strain>
        <tissue evidence="6">Mantle</tissue>
    </source>
</reference>
<keyword evidence="2 5" id="KW-0812">Transmembrane</keyword>
<dbReference type="PANTHER" id="PTHR28668">
    <property type="entry name" value="TRANSMEMBRANE PROTEIN 234"/>
    <property type="match status" value="1"/>
</dbReference>
<name>A0AAE0SIZ5_9BIVA</name>
<reference evidence="6" key="2">
    <citation type="journal article" date="2021" name="Genome Biol. Evol.">
        <title>Developing a high-quality reference genome for a parasitic bivalve with doubly uniparental inheritance (Bivalvia: Unionida).</title>
        <authorList>
            <person name="Smith C.H."/>
        </authorList>
    </citation>
    <scope>NUCLEOTIDE SEQUENCE</scope>
    <source>
        <strain evidence="6">CHS0354</strain>
        <tissue evidence="6">Mantle</tissue>
    </source>
</reference>
<dbReference type="PANTHER" id="PTHR28668:SF1">
    <property type="entry name" value="TRANSMEMBRANE PROTEIN 234"/>
    <property type="match status" value="1"/>
</dbReference>
<feature type="transmembrane region" description="Helical" evidence="5">
    <location>
        <begin position="69"/>
        <end position="93"/>
    </location>
</feature>
<feature type="transmembrane region" description="Helical" evidence="5">
    <location>
        <begin position="105"/>
        <end position="126"/>
    </location>
</feature>
<accession>A0AAE0SIZ5</accession>
<evidence type="ECO:0000256" key="5">
    <source>
        <dbReference type="SAM" id="Phobius"/>
    </source>
</evidence>
<protein>
    <recommendedName>
        <fullName evidence="8">Transmembrane protein 234</fullName>
    </recommendedName>
</protein>
<evidence type="ECO:0000256" key="2">
    <source>
        <dbReference type="ARBA" id="ARBA00022692"/>
    </source>
</evidence>
<gene>
    <name evidence="6" type="ORF">CHS0354_004088</name>
</gene>
<evidence type="ECO:0000313" key="6">
    <source>
        <dbReference type="EMBL" id="KAK3592867.1"/>
    </source>
</evidence>
<keyword evidence="3 5" id="KW-1133">Transmembrane helix</keyword>
<dbReference type="EMBL" id="JAEAOA010000316">
    <property type="protein sequence ID" value="KAK3592867.1"/>
    <property type="molecule type" value="Genomic_DNA"/>
</dbReference>
<evidence type="ECO:0000256" key="4">
    <source>
        <dbReference type="ARBA" id="ARBA00023136"/>
    </source>
</evidence>
<organism evidence="6 7">
    <name type="scientific">Potamilus streckersoni</name>
    <dbReference type="NCBI Taxonomy" id="2493646"/>
    <lineage>
        <taxon>Eukaryota</taxon>
        <taxon>Metazoa</taxon>
        <taxon>Spiralia</taxon>
        <taxon>Lophotrochozoa</taxon>
        <taxon>Mollusca</taxon>
        <taxon>Bivalvia</taxon>
        <taxon>Autobranchia</taxon>
        <taxon>Heteroconchia</taxon>
        <taxon>Palaeoheterodonta</taxon>
        <taxon>Unionida</taxon>
        <taxon>Unionoidea</taxon>
        <taxon>Unionidae</taxon>
        <taxon>Ambleminae</taxon>
        <taxon>Lampsilini</taxon>
        <taxon>Potamilus</taxon>
    </lineage>
</organism>
<evidence type="ECO:0000256" key="1">
    <source>
        <dbReference type="ARBA" id="ARBA00004141"/>
    </source>
</evidence>
<evidence type="ECO:0000256" key="3">
    <source>
        <dbReference type="ARBA" id="ARBA00022989"/>
    </source>
</evidence>
<evidence type="ECO:0000313" key="7">
    <source>
        <dbReference type="Proteomes" id="UP001195483"/>
    </source>
</evidence>
<dbReference type="Proteomes" id="UP001195483">
    <property type="component" value="Unassembled WGS sequence"/>
</dbReference>
<feature type="transmembrane region" description="Helical" evidence="5">
    <location>
        <begin position="43"/>
        <end position="62"/>
    </location>
</feature>
<dbReference type="InterPro" id="IPR018908">
    <property type="entry name" value="TMEM234"/>
</dbReference>
<keyword evidence="4 5" id="KW-0472">Membrane</keyword>